<dbReference type="GO" id="GO:0030686">
    <property type="term" value="C:90S preribosome"/>
    <property type="evidence" value="ECO:0007669"/>
    <property type="project" value="InterPro"/>
</dbReference>
<dbReference type="OrthoDB" id="8883818at2759"/>
<dbReference type="InterPro" id="IPR015943">
    <property type="entry name" value="WD40/YVTN_repeat-like_dom_sf"/>
</dbReference>
<sequence length="861" mass="95146">MDLPKKVVVDGLPFCDYIPRPFTSLAQNKKGLIAASRLDGSIDVYDENDHFYLLHHIPPWILTSIYALCWSNMRLFATGGEGRVFELNTTSIQPTANLLLPGGLPARSLVSHDEMLVSGNDGGYINLIEIADGSLELKSCLAKLEGKILSLAVDKKNGYIVAAGDSKGNVNLFDLRNGTTLSVYSIGDEYCTDPPIVWSLLFVGNTLFSGDSRGNVCVWDVEVGALVSSFRSHAADVLALAVSENNQSIFAAGADPIIQRFDLCQTAHISQWQPSGAIRGSRRDIRSLVFVQHGESGGLRSCSAEMDHLIAAGNDARLQILPCPQSSPGDKKPIPRRKLKKNDALNVPPPIYLPFWPLSVTPTLPLAAHFAHSTFTPNYRHSARLCLVQHAEYMCLYRLPPKAKRMSQSKMSVRYFTKLAHIQPKMGNHIISCCISSCGRFMAYSDDVRARILKIEHPNSWKFNPDEPAPLVAISRLGWPRIPRSFQGRASSTSSDADNTDSEDGSSRFLFLDQSSADLFVNNAAGGDADFDEHLVSRKRKTSAPTSKYPSVEECHQDEVSTLPPASLMAFSPSSICLVCVSVPTQQVVCRRLDTGAEVWNFTPQTSSMSGTPSPIHLLKMAQLCSESKDSGSVTLLAVASLDERVSVYAFNEATSDQSPQHLFTCPLAANPSRPGHHPRPLAIALHVSKHNMVAAEEGGEVEATETDEVRARVTVLYTTGQLTEWILPLRLSGAVVHLVGTPQTDVWLEEFWRRHGVTWRRYMPRFHSLDYFFDSHTLMLASRRFCLAVDRRKQLNSNDIHLAFRGRHRKLTDGCLRIFGQVKNMLHCTVLADRVAAFQMDARTAINNLPAPLKKKRFGT</sequence>
<evidence type="ECO:0000313" key="1">
    <source>
        <dbReference type="EMBL" id="CDI98634.1"/>
    </source>
</evidence>
<dbReference type="InterPro" id="IPR036322">
    <property type="entry name" value="WD40_repeat_dom_sf"/>
</dbReference>
<dbReference type="InterPro" id="IPR001680">
    <property type="entry name" value="WD40_rpt"/>
</dbReference>
<dbReference type="STRING" id="6211.A0A087W1T9"/>
<gene>
    <name evidence="1" type="ORF">EmuJ_000250000</name>
</gene>
<dbReference type="Gene3D" id="2.130.10.10">
    <property type="entry name" value="YVTN repeat-like/Quinoprotein amine dehydrogenase"/>
    <property type="match status" value="2"/>
</dbReference>
<dbReference type="SUPFAM" id="SSF50978">
    <property type="entry name" value="WD40 repeat-like"/>
    <property type="match status" value="1"/>
</dbReference>
<dbReference type="SMART" id="SM00320">
    <property type="entry name" value="WD40"/>
    <property type="match status" value="5"/>
</dbReference>
<reference evidence="1" key="2">
    <citation type="submission" date="2015-11" db="EMBL/GenBank/DDBJ databases">
        <authorList>
            <person name="Zhang Y."/>
            <person name="Guo Z."/>
        </authorList>
    </citation>
    <scope>NUCLEOTIDE SEQUENCE</scope>
</reference>
<dbReference type="GO" id="GO:0000462">
    <property type="term" value="P:maturation of SSU-rRNA from tricistronic rRNA transcript (SSU-rRNA, 5.8S rRNA, LSU-rRNA)"/>
    <property type="evidence" value="ECO:0007669"/>
    <property type="project" value="InterPro"/>
</dbReference>
<dbReference type="GO" id="GO:0032040">
    <property type="term" value="C:small-subunit processome"/>
    <property type="evidence" value="ECO:0007669"/>
    <property type="project" value="TreeGrafter"/>
</dbReference>
<proteinExistence type="predicted"/>
<protein>
    <submittedName>
        <fullName evidence="1">Cirhin</fullName>
    </submittedName>
</protein>
<accession>A0A087W1T9</accession>
<dbReference type="Proteomes" id="UP000017246">
    <property type="component" value="Unassembled WGS sequence"/>
</dbReference>
<evidence type="ECO:0000313" key="2">
    <source>
        <dbReference type="Proteomes" id="UP000017246"/>
    </source>
</evidence>
<dbReference type="OMA" id="DIHLAFR"/>
<organism evidence="1 2">
    <name type="scientific">Echinococcus multilocularis</name>
    <name type="common">Fox tapeworm</name>
    <dbReference type="NCBI Taxonomy" id="6211"/>
    <lineage>
        <taxon>Eukaryota</taxon>
        <taxon>Metazoa</taxon>
        <taxon>Spiralia</taxon>
        <taxon>Lophotrochozoa</taxon>
        <taxon>Platyhelminthes</taxon>
        <taxon>Cestoda</taxon>
        <taxon>Eucestoda</taxon>
        <taxon>Cyclophyllidea</taxon>
        <taxon>Taeniidae</taxon>
        <taxon>Echinococcus</taxon>
    </lineage>
</organism>
<dbReference type="PANTHER" id="PTHR44163:SF1">
    <property type="entry name" value="U3 SMALL NUCLEOLAR RNA-ASSOCIATED PROTEIN 4 HOMOLOG"/>
    <property type="match status" value="1"/>
</dbReference>
<dbReference type="GO" id="GO:0034455">
    <property type="term" value="C:t-UTP complex"/>
    <property type="evidence" value="ECO:0007669"/>
    <property type="project" value="TreeGrafter"/>
</dbReference>
<dbReference type="InterPro" id="IPR046351">
    <property type="entry name" value="UTP4"/>
</dbReference>
<dbReference type="eggNOG" id="KOG2048">
    <property type="taxonomic scope" value="Eukaryota"/>
</dbReference>
<keyword evidence="2" id="KW-1185">Reference proteome</keyword>
<dbReference type="AlphaFoldDB" id="A0A087W1T9"/>
<dbReference type="EMBL" id="LN902844">
    <property type="protein sequence ID" value="CDI98634.1"/>
    <property type="molecule type" value="Genomic_DNA"/>
</dbReference>
<dbReference type="PANTHER" id="PTHR44163">
    <property type="entry name" value="U3 SMALL NUCLEOLAR RNA-ASSOCIATED PROTEIN 4 HOMOLOG"/>
    <property type="match status" value="1"/>
</dbReference>
<reference evidence="1" key="1">
    <citation type="journal article" date="2013" name="Nature">
        <title>The genomes of four tapeworm species reveal adaptations to parasitism.</title>
        <authorList>
            <person name="Tsai I.J."/>
            <person name="Zarowiecki M."/>
            <person name="Holroyd N."/>
            <person name="Garciarrubio A."/>
            <person name="Sanchez-Flores A."/>
            <person name="Brooks K.L."/>
            <person name="Tracey A."/>
            <person name="Bobes R.J."/>
            <person name="Fragoso G."/>
            <person name="Sciutto E."/>
            <person name="Aslett M."/>
            <person name="Beasley H."/>
            <person name="Bennett H.M."/>
            <person name="Cai J."/>
            <person name="Camicia F."/>
            <person name="Clark R."/>
            <person name="Cucher M."/>
            <person name="De Silva N."/>
            <person name="Day T.A."/>
            <person name="Deplazes P."/>
            <person name="Estrada K."/>
            <person name="Fernandez C."/>
            <person name="Holland P.W."/>
            <person name="Hou J."/>
            <person name="Hu S."/>
            <person name="Huckvale T."/>
            <person name="Hung S.S."/>
            <person name="Kamenetzky L."/>
            <person name="Keane J.A."/>
            <person name="Kiss F."/>
            <person name="Koziol U."/>
            <person name="Lambert O."/>
            <person name="Liu K."/>
            <person name="Luo X."/>
            <person name="Luo Y."/>
            <person name="Macchiaroli N."/>
            <person name="Nichol S."/>
            <person name="Paps J."/>
            <person name="Parkinson J."/>
            <person name="Pouchkina-Stantcheva N."/>
            <person name="Riddiford N."/>
            <person name="Rosenzvit M."/>
            <person name="Salinas G."/>
            <person name="Wasmuth J.D."/>
            <person name="Zamanian M."/>
            <person name="Zheng Y."/>
            <person name="Cai X."/>
            <person name="Soberon X."/>
            <person name="Olson P.D."/>
            <person name="Laclette J.P."/>
            <person name="Brehm K."/>
            <person name="Berriman M."/>
            <person name="Garciarrubio A."/>
            <person name="Bobes R.J."/>
            <person name="Fragoso G."/>
            <person name="Sanchez-Flores A."/>
            <person name="Estrada K."/>
            <person name="Cevallos M.A."/>
            <person name="Morett E."/>
            <person name="Gonzalez V."/>
            <person name="Portillo T."/>
            <person name="Ochoa-Leyva A."/>
            <person name="Jose M.V."/>
            <person name="Sciutto E."/>
            <person name="Landa A."/>
            <person name="Jimenez L."/>
            <person name="Valdes V."/>
            <person name="Carrero J.C."/>
            <person name="Larralde C."/>
            <person name="Morales-Montor J."/>
            <person name="Limon-Lason J."/>
            <person name="Soberon X."/>
            <person name="Laclette J.P."/>
        </authorList>
    </citation>
    <scope>NUCLEOTIDE SEQUENCE [LARGE SCALE GENOMIC DNA]</scope>
</reference>
<dbReference type="GO" id="GO:0003723">
    <property type="term" value="F:RNA binding"/>
    <property type="evidence" value="ECO:0007669"/>
    <property type="project" value="TreeGrafter"/>
</dbReference>
<name>A0A087W1T9_ECHMU</name>